<evidence type="ECO:0000259" key="4">
    <source>
        <dbReference type="Pfam" id="PF14295"/>
    </source>
</evidence>
<accession>A0A2P6MZC6</accession>
<keyword evidence="3" id="KW-0732">Signal</keyword>
<dbReference type="GO" id="GO:0017057">
    <property type="term" value="F:6-phosphogluconolactonase activity"/>
    <property type="evidence" value="ECO:0007669"/>
    <property type="project" value="TreeGrafter"/>
</dbReference>
<dbReference type="EMBL" id="MDYQ01000283">
    <property type="protein sequence ID" value="PRP77061.1"/>
    <property type="molecule type" value="Genomic_DNA"/>
</dbReference>
<feature type="domain" description="Apple" evidence="4">
    <location>
        <begin position="414"/>
        <end position="459"/>
    </location>
</feature>
<dbReference type="STRING" id="1890364.A0A2P6MZC6"/>
<dbReference type="InterPro" id="IPR050282">
    <property type="entry name" value="Cycloisomerase_2"/>
</dbReference>
<proteinExistence type="inferred from homology"/>
<dbReference type="Pfam" id="PF14295">
    <property type="entry name" value="PAN_4"/>
    <property type="match status" value="1"/>
</dbReference>
<feature type="signal peptide" evidence="3">
    <location>
        <begin position="1"/>
        <end position="16"/>
    </location>
</feature>
<evidence type="ECO:0000256" key="3">
    <source>
        <dbReference type="SAM" id="SignalP"/>
    </source>
</evidence>
<dbReference type="AlphaFoldDB" id="A0A2P6MZC6"/>
<feature type="chain" id="PRO_5015162553" evidence="3">
    <location>
        <begin position="17"/>
        <end position="480"/>
    </location>
</feature>
<protein>
    <submittedName>
        <fullName evidence="5">3-carboxymuconate cyclase</fullName>
    </submittedName>
</protein>
<feature type="compositionally biased region" description="Low complexity" evidence="2">
    <location>
        <begin position="381"/>
        <end position="406"/>
    </location>
</feature>
<feature type="region of interest" description="Disordered" evidence="2">
    <location>
        <begin position="376"/>
        <end position="409"/>
    </location>
</feature>
<evidence type="ECO:0000313" key="6">
    <source>
        <dbReference type="Proteomes" id="UP000241769"/>
    </source>
</evidence>
<reference evidence="5 6" key="1">
    <citation type="journal article" date="2018" name="Genome Biol. Evol.">
        <title>Multiple Roots of Fruiting Body Formation in Amoebozoa.</title>
        <authorList>
            <person name="Hillmann F."/>
            <person name="Forbes G."/>
            <person name="Novohradska S."/>
            <person name="Ferling I."/>
            <person name="Riege K."/>
            <person name="Groth M."/>
            <person name="Westermann M."/>
            <person name="Marz M."/>
            <person name="Spaller T."/>
            <person name="Winckler T."/>
            <person name="Schaap P."/>
            <person name="Glockner G."/>
        </authorList>
    </citation>
    <scope>NUCLEOTIDE SEQUENCE [LARGE SCALE GENOMIC DNA]</scope>
    <source>
        <strain evidence="5 6">Jena</strain>
    </source>
</reference>
<dbReference type="PANTHER" id="PTHR30344">
    <property type="entry name" value="6-PHOSPHOGLUCONOLACTONASE-RELATED"/>
    <property type="match status" value="1"/>
</dbReference>
<dbReference type="PANTHER" id="PTHR30344:SF1">
    <property type="entry name" value="6-PHOSPHOGLUCONOLACTONASE"/>
    <property type="match status" value="1"/>
</dbReference>
<dbReference type="InterPro" id="IPR019405">
    <property type="entry name" value="Lactonase_7-beta_prop"/>
</dbReference>
<dbReference type="GO" id="GO:0005829">
    <property type="term" value="C:cytosol"/>
    <property type="evidence" value="ECO:0007669"/>
    <property type="project" value="TreeGrafter"/>
</dbReference>
<evidence type="ECO:0000256" key="1">
    <source>
        <dbReference type="ARBA" id="ARBA00005564"/>
    </source>
</evidence>
<dbReference type="Gene3D" id="3.50.4.10">
    <property type="entry name" value="Hepatocyte Growth Factor"/>
    <property type="match status" value="1"/>
</dbReference>
<dbReference type="OrthoDB" id="9972196at2759"/>
<evidence type="ECO:0000313" key="5">
    <source>
        <dbReference type="EMBL" id="PRP77061.1"/>
    </source>
</evidence>
<keyword evidence="6" id="KW-1185">Reference proteome</keyword>
<dbReference type="InParanoid" id="A0A2P6MZC6"/>
<dbReference type="Proteomes" id="UP000241769">
    <property type="component" value="Unassembled WGS sequence"/>
</dbReference>
<dbReference type="SUPFAM" id="SSF51004">
    <property type="entry name" value="C-terminal (heme d1) domain of cytochrome cd1-nitrite reductase"/>
    <property type="match status" value="1"/>
</dbReference>
<dbReference type="InterPro" id="IPR015943">
    <property type="entry name" value="WD40/YVTN_repeat-like_dom_sf"/>
</dbReference>
<comment type="similarity">
    <text evidence="1">Belongs to the cycloisomerase 2 family.</text>
</comment>
<dbReference type="InterPro" id="IPR011048">
    <property type="entry name" value="Haem_d1_sf"/>
</dbReference>
<evidence type="ECO:0000256" key="2">
    <source>
        <dbReference type="SAM" id="MobiDB-lite"/>
    </source>
</evidence>
<dbReference type="InterPro" id="IPR003609">
    <property type="entry name" value="Pan_app"/>
</dbReference>
<gene>
    <name evidence="5" type="ORF">PROFUN_14606</name>
</gene>
<dbReference type="Pfam" id="PF10282">
    <property type="entry name" value="Lactonase"/>
    <property type="match status" value="1"/>
</dbReference>
<dbReference type="Gene3D" id="2.130.10.10">
    <property type="entry name" value="YVTN repeat-like/Quinoprotein amine dehydrogenase"/>
    <property type="match status" value="1"/>
</dbReference>
<sequence>MRTAGVLLGLLSIVLARNVYIGSLNSGIWIFQQNGDGSLSQVGNPVTSSSGFVALHPNGQNLFATGAGDQYVSYGMQGNNLVYYNSLPGHDGQECWTTHVSVHPDGKTLFGANYKDGSFVAYSLWDNGALNRRTFLNVPGTGSHGDKTDQHRQDGPHAHMIVTSPNPKFVVGMDLGADRIWVWKYNSQNNSLTPNRPRSFSTPLGSGSRHIAFGRDGNYAYVVNEIACTLLVLKFDQTNGIFSQVQLISSLPQDQQGQTSISAGEIRVHPSGNFVYVTNRNTWAGDMNNIGIFSINTTTGMVTPVAWEPSRSRSPRGMNVCPSGNYLYVANEEADNNGNNLFAFNVDTSTGRLSLFGSYSTKGSASDVEFTYEKLSPVPQPTTSRTFSSTSRHSTSTVTPSTTTSVGDISLGMDRWGGDMDNMPVWADGPQGCQQQCYSTSGCVAWAYNTCDGGNCWLKNSNSSPYSSNCRATGTIFGRV</sequence>
<organism evidence="5 6">
    <name type="scientific">Planoprotostelium fungivorum</name>
    <dbReference type="NCBI Taxonomy" id="1890364"/>
    <lineage>
        <taxon>Eukaryota</taxon>
        <taxon>Amoebozoa</taxon>
        <taxon>Evosea</taxon>
        <taxon>Variosea</taxon>
        <taxon>Cavosteliida</taxon>
        <taxon>Cavosteliaceae</taxon>
        <taxon>Planoprotostelium</taxon>
    </lineage>
</organism>
<name>A0A2P6MZC6_9EUKA</name>
<comment type="caution">
    <text evidence="5">The sequence shown here is derived from an EMBL/GenBank/DDBJ whole genome shotgun (WGS) entry which is preliminary data.</text>
</comment>